<gene>
    <name evidence="5" type="ORF">HPB51_018626</name>
</gene>
<evidence type="ECO:0000313" key="6">
    <source>
        <dbReference type="Proteomes" id="UP000821866"/>
    </source>
</evidence>
<dbReference type="PANTHER" id="PTHR48438">
    <property type="entry name" value="ALPHA-(1,3)-FUCOSYLTRANSFERASE C-RELATED"/>
    <property type="match status" value="1"/>
</dbReference>
<feature type="transmembrane region" description="Helical" evidence="3">
    <location>
        <begin position="46"/>
        <end position="64"/>
    </location>
</feature>
<comment type="subcellular location">
    <subcellularLocation>
        <location evidence="1">Golgi apparatus</location>
        <location evidence="1">Golgi stack membrane</location>
        <topology evidence="1">Single-pass type II membrane protein</topology>
    </subcellularLocation>
</comment>
<comment type="caution">
    <text evidence="5">The sequence shown here is derived from an EMBL/GenBank/DDBJ whole genome shotgun (WGS) entry which is preliminary data.</text>
</comment>
<protein>
    <recommendedName>
        <fullName evidence="4">Fucosyltransferase N-terminal domain-containing protein</fullName>
    </recommendedName>
</protein>
<reference evidence="5" key="1">
    <citation type="journal article" date="2020" name="Cell">
        <title>Large-Scale Comparative Analyses of Tick Genomes Elucidate Their Genetic Diversity and Vector Capacities.</title>
        <authorList>
            <consortium name="Tick Genome and Microbiome Consortium (TIGMIC)"/>
            <person name="Jia N."/>
            <person name="Wang J."/>
            <person name="Shi W."/>
            <person name="Du L."/>
            <person name="Sun Y."/>
            <person name="Zhan W."/>
            <person name="Jiang J.F."/>
            <person name="Wang Q."/>
            <person name="Zhang B."/>
            <person name="Ji P."/>
            <person name="Bell-Sakyi L."/>
            <person name="Cui X.M."/>
            <person name="Yuan T.T."/>
            <person name="Jiang B.G."/>
            <person name="Yang W.F."/>
            <person name="Lam T.T."/>
            <person name="Chang Q.C."/>
            <person name="Ding S.J."/>
            <person name="Wang X.J."/>
            <person name="Zhu J.G."/>
            <person name="Ruan X.D."/>
            <person name="Zhao L."/>
            <person name="Wei J.T."/>
            <person name="Ye R.Z."/>
            <person name="Que T.C."/>
            <person name="Du C.H."/>
            <person name="Zhou Y.H."/>
            <person name="Cheng J.X."/>
            <person name="Dai P.F."/>
            <person name="Guo W.B."/>
            <person name="Han X.H."/>
            <person name="Huang E.J."/>
            <person name="Li L.F."/>
            <person name="Wei W."/>
            <person name="Gao Y.C."/>
            <person name="Liu J.Z."/>
            <person name="Shao H.Z."/>
            <person name="Wang X."/>
            <person name="Wang C.C."/>
            <person name="Yang T.C."/>
            <person name="Huo Q.B."/>
            <person name="Li W."/>
            <person name="Chen H.Y."/>
            <person name="Chen S.E."/>
            <person name="Zhou L.G."/>
            <person name="Ni X.B."/>
            <person name="Tian J.H."/>
            <person name="Sheng Y."/>
            <person name="Liu T."/>
            <person name="Pan Y.S."/>
            <person name="Xia L.Y."/>
            <person name="Li J."/>
            <person name="Zhao F."/>
            <person name="Cao W.C."/>
        </authorList>
    </citation>
    <scope>NUCLEOTIDE SEQUENCE</scope>
    <source>
        <strain evidence="5">Rmic-2018</strain>
    </source>
</reference>
<dbReference type="PANTHER" id="PTHR48438:SF1">
    <property type="entry name" value="ALPHA-(1,3)-FUCOSYLTRANSFERASE C-RELATED"/>
    <property type="match status" value="1"/>
</dbReference>
<proteinExistence type="predicted"/>
<keyword evidence="3" id="KW-0812">Transmembrane</keyword>
<evidence type="ECO:0000259" key="4">
    <source>
        <dbReference type="Pfam" id="PF17039"/>
    </source>
</evidence>
<dbReference type="InterPro" id="IPR001503">
    <property type="entry name" value="Glyco_trans_10"/>
</dbReference>
<dbReference type="SUPFAM" id="SSF53756">
    <property type="entry name" value="UDP-Glycosyltransferase/glycogen phosphorylase"/>
    <property type="match status" value="1"/>
</dbReference>
<keyword evidence="3" id="KW-0472">Membrane</keyword>
<keyword evidence="2" id="KW-0333">Golgi apparatus</keyword>
<sequence>MEDEMPEMLPFEIPMTRLRHSLSPSSSIVFLNKSGHRRPRLRKQTCITIAVITLSILLTTALIVQQRKAPLVVEDCVEAHMLRWLPWNQRANDSKFPRILLWSPAVASSVEPDASQPVIYFGNSRAFKCASNLGEAVACEVTMQHRRTTDSDALVFYGESITALLLPKCRSAEQMCVFWVTADLPPPKSHDNLSPISGLFNWTMGRRNDADVMVAYKTWHYEYGIRKYRNHGKMEAHMHKRKYREDAAWIVGE</sequence>
<keyword evidence="6" id="KW-1185">Reference proteome</keyword>
<dbReference type="GO" id="GO:0008417">
    <property type="term" value="F:fucosyltransferase activity"/>
    <property type="evidence" value="ECO:0007669"/>
    <property type="project" value="InterPro"/>
</dbReference>
<dbReference type="Pfam" id="PF17039">
    <property type="entry name" value="Glyco_tran_10_N"/>
    <property type="match status" value="1"/>
</dbReference>
<reference evidence="5" key="2">
    <citation type="submission" date="2021-09" db="EMBL/GenBank/DDBJ databases">
        <authorList>
            <person name="Jia N."/>
            <person name="Wang J."/>
            <person name="Shi W."/>
            <person name="Du L."/>
            <person name="Sun Y."/>
            <person name="Zhan W."/>
            <person name="Jiang J."/>
            <person name="Wang Q."/>
            <person name="Zhang B."/>
            <person name="Ji P."/>
            <person name="Sakyi L.B."/>
            <person name="Cui X."/>
            <person name="Yuan T."/>
            <person name="Jiang B."/>
            <person name="Yang W."/>
            <person name="Lam T.T.-Y."/>
            <person name="Chang Q."/>
            <person name="Ding S."/>
            <person name="Wang X."/>
            <person name="Zhu J."/>
            <person name="Ruan X."/>
            <person name="Zhao L."/>
            <person name="Wei J."/>
            <person name="Que T."/>
            <person name="Du C."/>
            <person name="Cheng J."/>
            <person name="Dai P."/>
            <person name="Han X."/>
            <person name="Huang E."/>
            <person name="Gao Y."/>
            <person name="Liu J."/>
            <person name="Shao H."/>
            <person name="Ye R."/>
            <person name="Li L."/>
            <person name="Wei W."/>
            <person name="Wang X."/>
            <person name="Wang C."/>
            <person name="Huo Q."/>
            <person name="Li W."/>
            <person name="Guo W."/>
            <person name="Chen H."/>
            <person name="Chen S."/>
            <person name="Zhou L."/>
            <person name="Zhou L."/>
            <person name="Ni X."/>
            <person name="Tian J."/>
            <person name="Zhou Y."/>
            <person name="Sheng Y."/>
            <person name="Liu T."/>
            <person name="Pan Y."/>
            <person name="Xia L."/>
            <person name="Li J."/>
            <person name="Zhao F."/>
            <person name="Cao W."/>
        </authorList>
    </citation>
    <scope>NUCLEOTIDE SEQUENCE</scope>
    <source>
        <strain evidence="5">Rmic-2018</strain>
        <tissue evidence="5">Larvae</tissue>
    </source>
</reference>
<dbReference type="InterPro" id="IPR031481">
    <property type="entry name" value="Glyco_tran_10_N"/>
</dbReference>
<organism evidence="5 6">
    <name type="scientific">Rhipicephalus microplus</name>
    <name type="common">Cattle tick</name>
    <name type="synonym">Boophilus microplus</name>
    <dbReference type="NCBI Taxonomy" id="6941"/>
    <lineage>
        <taxon>Eukaryota</taxon>
        <taxon>Metazoa</taxon>
        <taxon>Ecdysozoa</taxon>
        <taxon>Arthropoda</taxon>
        <taxon>Chelicerata</taxon>
        <taxon>Arachnida</taxon>
        <taxon>Acari</taxon>
        <taxon>Parasitiformes</taxon>
        <taxon>Ixodida</taxon>
        <taxon>Ixodoidea</taxon>
        <taxon>Ixodidae</taxon>
        <taxon>Rhipicephalinae</taxon>
        <taxon>Rhipicephalus</taxon>
        <taxon>Boophilus</taxon>
    </lineage>
</organism>
<dbReference type="Proteomes" id="UP000821866">
    <property type="component" value="Chromosome 1"/>
</dbReference>
<evidence type="ECO:0000256" key="1">
    <source>
        <dbReference type="ARBA" id="ARBA00004447"/>
    </source>
</evidence>
<accession>A0A9J6F854</accession>
<dbReference type="GO" id="GO:0032580">
    <property type="term" value="C:Golgi cisterna membrane"/>
    <property type="evidence" value="ECO:0007669"/>
    <property type="project" value="UniProtKB-SubCell"/>
</dbReference>
<keyword evidence="3" id="KW-1133">Transmembrane helix</keyword>
<dbReference type="AlphaFoldDB" id="A0A9J6F854"/>
<evidence type="ECO:0000256" key="2">
    <source>
        <dbReference type="ARBA" id="ARBA00023034"/>
    </source>
</evidence>
<name>A0A9J6F854_RHIMP</name>
<evidence type="ECO:0000313" key="5">
    <source>
        <dbReference type="EMBL" id="KAH8041832.1"/>
    </source>
</evidence>
<dbReference type="EMBL" id="JABSTU010000001">
    <property type="protein sequence ID" value="KAH8041832.1"/>
    <property type="molecule type" value="Genomic_DNA"/>
</dbReference>
<dbReference type="VEuPathDB" id="VectorBase:LOC119178207"/>
<feature type="domain" description="Fucosyltransferase N-terminal" evidence="4">
    <location>
        <begin position="97"/>
        <end position="217"/>
    </location>
</feature>
<evidence type="ECO:0000256" key="3">
    <source>
        <dbReference type="SAM" id="Phobius"/>
    </source>
</evidence>